<feature type="domain" description="HTH tetR-type" evidence="4">
    <location>
        <begin position="28"/>
        <end position="88"/>
    </location>
</feature>
<reference evidence="5 8" key="4">
    <citation type="journal article" date="2019" name="Nat. Med.">
        <title>A library of human gut bacterial isolates paired with longitudinal multiomics data enables mechanistic microbiome research.</title>
        <authorList>
            <person name="Poyet M."/>
            <person name="Groussin M."/>
            <person name="Gibbons S.M."/>
            <person name="Avila-Pacheco J."/>
            <person name="Jiang X."/>
            <person name="Kearney S.M."/>
            <person name="Perrotta A.R."/>
            <person name="Berdy B."/>
            <person name="Zhao S."/>
            <person name="Lieberman T.D."/>
            <person name="Swanson P.K."/>
            <person name="Smith M."/>
            <person name="Roesemann S."/>
            <person name="Alexander J.E."/>
            <person name="Rich S.A."/>
            <person name="Livny J."/>
            <person name="Vlamakis H."/>
            <person name="Clish C."/>
            <person name="Bullock K."/>
            <person name="Deik A."/>
            <person name="Scott J."/>
            <person name="Pierce K.A."/>
            <person name="Xavier R.J."/>
            <person name="Alm E.J."/>
        </authorList>
    </citation>
    <scope>NUCLEOTIDE SEQUENCE [LARGE SCALE GENOMIC DNA]</scope>
    <source>
        <strain evidence="5 8">BIOML-A1</strain>
    </source>
</reference>
<dbReference type="EMBL" id="WKZA01000009">
    <property type="protein sequence ID" value="MSA94148.1"/>
    <property type="molecule type" value="Genomic_DNA"/>
</dbReference>
<reference evidence="6" key="2">
    <citation type="journal article" date="2019" name="Int. J. Syst. Evol. Microbiol.">
        <title>Gordonibacter faecihominis is a later heterotypic synonym of Gordonibacter urolithinfaciens.</title>
        <authorList>
            <person name="Danylec N."/>
            <person name="Stoll D.A."/>
            <person name="Huch M."/>
        </authorList>
    </citation>
    <scope>NUCLEOTIDE SEQUENCE</scope>
    <source>
        <strain evidence="6">DSM 27213</strain>
    </source>
</reference>
<dbReference type="GO" id="GO:0003677">
    <property type="term" value="F:DNA binding"/>
    <property type="evidence" value="ECO:0007669"/>
    <property type="project" value="UniProtKB-UniRule"/>
</dbReference>
<dbReference type="SUPFAM" id="SSF46689">
    <property type="entry name" value="Homeodomain-like"/>
    <property type="match status" value="1"/>
</dbReference>
<dbReference type="EMBL" id="QIBW01000001">
    <property type="protein sequence ID" value="ROT92141.1"/>
    <property type="molecule type" value="Genomic_DNA"/>
</dbReference>
<proteinExistence type="predicted"/>
<organism evidence="6 7">
    <name type="scientific">Gordonibacter urolithinfaciens</name>
    <dbReference type="NCBI Taxonomy" id="1335613"/>
    <lineage>
        <taxon>Bacteria</taxon>
        <taxon>Bacillati</taxon>
        <taxon>Actinomycetota</taxon>
        <taxon>Coriobacteriia</taxon>
        <taxon>Eggerthellales</taxon>
        <taxon>Eggerthellaceae</taxon>
        <taxon>Gordonibacter</taxon>
    </lineage>
</organism>
<evidence type="ECO:0000256" key="1">
    <source>
        <dbReference type="ARBA" id="ARBA00023125"/>
    </source>
</evidence>
<evidence type="ECO:0000256" key="2">
    <source>
        <dbReference type="PROSITE-ProRule" id="PRU00335"/>
    </source>
</evidence>
<sequence>MGGRGDDRRAMTGRAEGGKTMKQDHRIRLTKLLLREAFLDLLVEKPVAKITVKELCEQANVNRATFYAHYRDLFDLHEEIERDLAHTIMRSLSTTLSSQSLSAFSNEICRIIVDNERSCQAIFGEHGDPEFPLRVVETLRESSIALWRRQRPDLPEAELDRLYTFMANGCLSVIRSWVRNDMADSPQDIARFIEKMTDSGLAAL</sequence>
<dbReference type="AlphaFoldDB" id="A0A423UP20"/>
<name>A0A423UP20_9ACTN</name>
<dbReference type="InterPro" id="IPR050624">
    <property type="entry name" value="HTH-type_Tx_Regulator"/>
</dbReference>
<feature type="DNA-binding region" description="H-T-H motif" evidence="2">
    <location>
        <begin position="51"/>
        <end position="70"/>
    </location>
</feature>
<dbReference type="Proteomes" id="UP000285258">
    <property type="component" value="Unassembled WGS sequence"/>
</dbReference>
<evidence type="ECO:0000313" key="7">
    <source>
        <dbReference type="Proteomes" id="UP000285258"/>
    </source>
</evidence>
<dbReference type="InterPro" id="IPR009057">
    <property type="entry name" value="Homeodomain-like_sf"/>
</dbReference>
<evidence type="ECO:0000313" key="6">
    <source>
        <dbReference type="EMBL" id="ROT92141.1"/>
    </source>
</evidence>
<reference evidence="6" key="3">
    <citation type="journal article" date="2019" name="Microbiol. Resour. Announc.">
        <title>Draft Genome Sequences of Type Strains of Gordonibacter faecihominis, Paraeggerthella hongkongensis, Parvibacter caecicola,Slackia equolifaciens, Slackia faecicanis, and Slackia isoflavoniconvertens.</title>
        <authorList>
            <person name="Danylec N."/>
            <person name="Stoll D.A."/>
            <person name="Dotsch A."/>
            <person name="Huch M."/>
        </authorList>
    </citation>
    <scope>NUCLEOTIDE SEQUENCE</scope>
    <source>
        <strain evidence="6">DSM 27213</strain>
    </source>
</reference>
<protein>
    <submittedName>
        <fullName evidence="5">TetR family transcriptional regulator</fullName>
    </submittedName>
    <submittedName>
        <fullName evidence="6">TetR/AcrR family transcriptional regulator</fullName>
    </submittedName>
</protein>
<dbReference type="InterPro" id="IPR039532">
    <property type="entry name" value="TetR_C_Firmicutes"/>
</dbReference>
<evidence type="ECO:0000259" key="4">
    <source>
        <dbReference type="PROSITE" id="PS50977"/>
    </source>
</evidence>
<gene>
    <name evidence="6" type="ORF">DMP12_01240</name>
    <name evidence="5" type="ORF">GKG38_03550</name>
</gene>
<dbReference type="Pfam" id="PF14278">
    <property type="entry name" value="TetR_C_8"/>
    <property type="match status" value="1"/>
</dbReference>
<keyword evidence="1 2" id="KW-0238">DNA-binding</keyword>
<dbReference type="PANTHER" id="PTHR43479:SF7">
    <property type="entry name" value="TETR-FAMILY TRANSCRIPTIONAL REGULATOR"/>
    <property type="match status" value="1"/>
</dbReference>
<evidence type="ECO:0000313" key="8">
    <source>
        <dbReference type="Proteomes" id="UP000462865"/>
    </source>
</evidence>
<feature type="region of interest" description="Disordered" evidence="3">
    <location>
        <begin position="1"/>
        <end position="20"/>
    </location>
</feature>
<dbReference type="Proteomes" id="UP000462865">
    <property type="component" value="Unassembled WGS sequence"/>
</dbReference>
<dbReference type="PANTHER" id="PTHR43479">
    <property type="entry name" value="ACREF/ENVCD OPERON REPRESSOR-RELATED"/>
    <property type="match status" value="1"/>
</dbReference>
<comment type="caution">
    <text evidence="6">The sequence shown here is derived from an EMBL/GenBank/DDBJ whole genome shotgun (WGS) entry which is preliminary data.</text>
</comment>
<dbReference type="InterPro" id="IPR001647">
    <property type="entry name" value="HTH_TetR"/>
</dbReference>
<evidence type="ECO:0000313" key="5">
    <source>
        <dbReference type="EMBL" id="MSA94148.1"/>
    </source>
</evidence>
<dbReference type="Gene3D" id="1.10.357.10">
    <property type="entry name" value="Tetracycline Repressor, domain 2"/>
    <property type="match status" value="1"/>
</dbReference>
<reference evidence="7" key="1">
    <citation type="submission" date="2018-05" db="EMBL/GenBank/DDBJ databases">
        <title>Genome Sequencing of selected type strains of the family Eggerthellaceae.</title>
        <authorList>
            <person name="Danylec N."/>
            <person name="Stoll D.A."/>
            <person name="Doetsch A."/>
            <person name="Huch M."/>
        </authorList>
    </citation>
    <scope>NUCLEOTIDE SEQUENCE [LARGE SCALE GENOMIC DNA]</scope>
    <source>
        <strain evidence="7">DSM 27213</strain>
    </source>
</reference>
<evidence type="ECO:0000256" key="3">
    <source>
        <dbReference type="SAM" id="MobiDB-lite"/>
    </source>
</evidence>
<dbReference type="PROSITE" id="PS50977">
    <property type="entry name" value="HTH_TETR_2"/>
    <property type="match status" value="1"/>
</dbReference>
<accession>A0A423UP20</accession>